<evidence type="ECO:0000313" key="2">
    <source>
        <dbReference type="EMBL" id="MBT1703091.1"/>
    </source>
</evidence>
<feature type="chain" id="PRO_5046071901" evidence="1">
    <location>
        <begin position="18"/>
        <end position="174"/>
    </location>
</feature>
<keyword evidence="1" id="KW-0732">Signal</keyword>
<gene>
    <name evidence="2" type="ORF">KK060_07360</name>
</gene>
<reference evidence="2 3" key="1">
    <citation type="submission" date="2021-05" db="EMBL/GenBank/DDBJ databases">
        <title>A Polyphasic approach of four new species of the genus Ohtaekwangia: Ohtaekwangia histidinii sp. nov., Ohtaekwangia cretensis sp. nov., Ohtaekwangia indiensis sp. nov., Ohtaekwangia reichenbachii sp. nov. from diverse environment.</title>
        <authorList>
            <person name="Octaviana S."/>
        </authorList>
    </citation>
    <scope>NUCLEOTIDE SEQUENCE [LARGE SCALE GENOMIC DNA]</scope>
    <source>
        <strain evidence="2 3">PWU20</strain>
    </source>
</reference>
<feature type="signal peptide" evidence="1">
    <location>
        <begin position="1"/>
        <end position="17"/>
    </location>
</feature>
<dbReference type="EMBL" id="JAHESD010000011">
    <property type="protein sequence ID" value="MBT1703091.1"/>
    <property type="molecule type" value="Genomic_DNA"/>
</dbReference>
<sequence length="174" mass="20040">MKRVVAFLLLISLFSCKEVSFKEAQPVSRRPLVSVPKILRGKYLTYKENGELAKDTVIINSMGYRFGYFSPEERTKATNQYDDGVLSDSMVLKSYKGYYFLSLNQKPEWILRVIKLQKNGDLLYMAPEQPGVNINEYIKRLSTLMPVDSTRVNDKTIYQIDPSPQQLIDLIEEG</sequence>
<evidence type="ECO:0000313" key="3">
    <source>
        <dbReference type="Proteomes" id="UP000772618"/>
    </source>
</evidence>
<comment type="caution">
    <text evidence="2">The sequence shown here is derived from an EMBL/GenBank/DDBJ whole genome shotgun (WGS) entry which is preliminary data.</text>
</comment>
<name>A0ABS5VPL9_9BACT</name>
<proteinExistence type="predicted"/>
<evidence type="ECO:0000256" key="1">
    <source>
        <dbReference type="SAM" id="SignalP"/>
    </source>
</evidence>
<dbReference type="Proteomes" id="UP000772618">
    <property type="component" value="Unassembled WGS sequence"/>
</dbReference>
<dbReference type="RefSeq" id="WP_254153054.1">
    <property type="nucleotide sequence ID" value="NZ_JAHESD010000011.1"/>
</dbReference>
<dbReference type="PROSITE" id="PS51257">
    <property type="entry name" value="PROKAR_LIPOPROTEIN"/>
    <property type="match status" value="1"/>
</dbReference>
<organism evidence="2 3">
    <name type="scientific">Chryseosolibacter indicus</name>
    <dbReference type="NCBI Taxonomy" id="2782351"/>
    <lineage>
        <taxon>Bacteria</taxon>
        <taxon>Pseudomonadati</taxon>
        <taxon>Bacteroidota</taxon>
        <taxon>Cytophagia</taxon>
        <taxon>Cytophagales</taxon>
        <taxon>Chryseotaleaceae</taxon>
        <taxon>Chryseosolibacter</taxon>
    </lineage>
</organism>
<accession>A0ABS5VPL9</accession>
<protein>
    <submittedName>
        <fullName evidence="2">Uncharacterized protein</fullName>
    </submittedName>
</protein>
<keyword evidence="3" id="KW-1185">Reference proteome</keyword>